<protein>
    <submittedName>
        <fullName evidence="3">Hemolysin-type calcium-binding repeat-containing protein</fullName>
    </submittedName>
</protein>
<dbReference type="InterPro" id="IPR050557">
    <property type="entry name" value="RTX_toxin/Mannuronan_C5-epim"/>
</dbReference>
<sequence>MARKRTVGTEAGETLIGDDDLRNLILGLGGGDTLHGGSRRDKLEGGFGRDLLQGYKADDRLEGGPGVDTAYGYRGDDVAWGGNGTDFLFGGLGRDVLAGGRRDDFLYGEQGGDGLFGGRGDDRLFGGRGDDGLWGGEGDDRLVVEAGSYDDLIGGEGADVFVIRGVGQGGQRVAAETTVRDFAAEEDVLRIGGRDGPAVERIVVERVALGRDGLEDDVRLRLFADGSANGTAADLDLLIRNLDAETLVARLDDLLRLGGAAAEAEIDLSLL</sequence>
<dbReference type="Proteomes" id="UP000199377">
    <property type="component" value="Unassembled WGS sequence"/>
</dbReference>
<dbReference type="Pfam" id="PF00353">
    <property type="entry name" value="HemolysinCabind"/>
    <property type="match status" value="3"/>
</dbReference>
<dbReference type="GO" id="GO:0005509">
    <property type="term" value="F:calcium ion binding"/>
    <property type="evidence" value="ECO:0007669"/>
    <property type="project" value="InterPro"/>
</dbReference>
<dbReference type="PANTHER" id="PTHR38340:SF1">
    <property type="entry name" value="S-LAYER PROTEIN"/>
    <property type="match status" value="1"/>
</dbReference>
<dbReference type="InterPro" id="IPR001343">
    <property type="entry name" value="Hemolysn_Ca-bd"/>
</dbReference>
<dbReference type="AlphaFoldDB" id="A0A1I3LU76"/>
<dbReference type="PROSITE" id="PS00330">
    <property type="entry name" value="HEMOLYSIN_CALCIUM"/>
    <property type="match status" value="3"/>
</dbReference>
<accession>A0A1I3LU76</accession>
<dbReference type="EMBL" id="FOQH01000010">
    <property type="protein sequence ID" value="SFI88006.1"/>
    <property type="molecule type" value="Genomic_DNA"/>
</dbReference>
<gene>
    <name evidence="3" type="ORF">SAMN05216258_110171</name>
</gene>
<comment type="subcellular location">
    <subcellularLocation>
        <location evidence="1">Secreted</location>
    </subcellularLocation>
</comment>
<keyword evidence="2" id="KW-0964">Secreted</keyword>
<dbReference type="PANTHER" id="PTHR38340">
    <property type="entry name" value="S-LAYER PROTEIN"/>
    <property type="match status" value="1"/>
</dbReference>
<dbReference type="RefSeq" id="WP_177236355.1">
    <property type="nucleotide sequence ID" value="NZ_FOQH01000010.1"/>
</dbReference>
<evidence type="ECO:0000313" key="3">
    <source>
        <dbReference type="EMBL" id="SFI88006.1"/>
    </source>
</evidence>
<dbReference type="InterPro" id="IPR018511">
    <property type="entry name" value="Hemolysin-typ_Ca-bd_CS"/>
</dbReference>
<organism evidence="3 4">
    <name type="scientific">Albimonas pacifica</name>
    <dbReference type="NCBI Taxonomy" id="1114924"/>
    <lineage>
        <taxon>Bacteria</taxon>
        <taxon>Pseudomonadati</taxon>
        <taxon>Pseudomonadota</taxon>
        <taxon>Alphaproteobacteria</taxon>
        <taxon>Rhodobacterales</taxon>
        <taxon>Paracoccaceae</taxon>
        <taxon>Albimonas</taxon>
    </lineage>
</organism>
<name>A0A1I3LU76_9RHOB</name>
<dbReference type="PRINTS" id="PR00313">
    <property type="entry name" value="CABNDNGRPT"/>
</dbReference>
<dbReference type="STRING" id="1114924.SAMN05216258_110171"/>
<proteinExistence type="predicted"/>
<reference evidence="3 4" key="1">
    <citation type="submission" date="2016-10" db="EMBL/GenBank/DDBJ databases">
        <authorList>
            <person name="de Groot N.N."/>
        </authorList>
    </citation>
    <scope>NUCLEOTIDE SEQUENCE [LARGE SCALE GENOMIC DNA]</scope>
    <source>
        <strain evidence="3 4">CGMCC 1.11030</strain>
    </source>
</reference>
<evidence type="ECO:0000256" key="2">
    <source>
        <dbReference type="ARBA" id="ARBA00022525"/>
    </source>
</evidence>
<evidence type="ECO:0000313" key="4">
    <source>
        <dbReference type="Proteomes" id="UP000199377"/>
    </source>
</evidence>
<dbReference type="GO" id="GO:0005576">
    <property type="term" value="C:extracellular region"/>
    <property type="evidence" value="ECO:0007669"/>
    <property type="project" value="UniProtKB-SubCell"/>
</dbReference>
<evidence type="ECO:0000256" key="1">
    <source>
        <dbReference type="ARBA" id="ARBA00004613"/>
    </source>
</evidence>
<dbReference type="Gene3D" id="2.150.10.10">
    <property type="entry name" value="Serralysin-like metalloprotease, C-terminal"/>
    <property type="match status" value="2"/>
</dbReference>
<dbReference type="SUPFAM" id="SSF51120">
    <property type="entry name" value="beta-Roll"/>
    <property type="match status" value="1"/>
</dbReference>
<keyword evidence="4" id="KW-1185">Reference proteome</keyword>
<dbReference type="InterPro" id="IPR011049">
    <property type="entry name" value="Serralysin-like_metalloprot_C"/>
</dbReference>